<evidence type="ECO:0000256" key="7">
    <source>
        <dbReference type="ARBA" id="ARBA00022603"/>
    </source>
</evidence>
<keyword evidence="8" id="KW-0808">Transferase</keyword>
<keyword evidence="6" id="KW-0597">Phosphoprotein</keyword>
<dbReference type="GO" id="GO:0015030">
    <property type="term" value="C:Cajal body"/>
    <property type="evidence" value="ECO:0007669"/>
    <property type="project" value="UniProtKB-SubCell"/>
</dbReference>
<feature type="compositionally biased region" description="Basic residues" evidence="23">
    <location>
        <begin position="808"/>
        <end position="821"/>
    </location>
</feature>
<comment type="similarity">
    <text evidence="13">Belongs to the methyltransferase superfamily. Trimethylguanosine synthase family.</text>
</comment>
<comment type="catalytic activity">
    <reaction evidence="17">
        <text>a 5'-end (N(7)-methyl 5'-triphosphoguanosine)-ribonucleoside in snRNA + S-adenosyl-L-methionine = a 5'-end (N(2),N(7)-dimethyl 5'-triphosphoguanosine)-ribonucleoside in snRNA + S-adenosyl-L-homocysteine + H(+)</text>
        <dbReference type="Rhea" id="RHEA:78471"/>
        <dbReference type="Rhea" id="RHEA-COMP:19085"/>
        <dbReference type="Rhea" id="RHEA-COMP:19087"/>
        <dbReference type="ChEBI" id="CHEBI:15378"/>
        <dbReference type="ChEBI" id="CHEBI:57856"/>
        <dbReference type="ChEBI" id="CHEBI:59789"/>
        <dbReference type="ChEBI" id="CHEBI:156461"/>
        <dbReference type="ChEBI" id="CHEBI:172880"/>
    </reaction>
    <physiologicalReaction direction="left-to-right" evidence="17">
        <dbReference type="Rhea" id="RHEA:78472"/>
    </physiologicalReaction>
</comment>
<accession>A0AAN9VDS7</accession>
<evidence type="ECO:0000256" key="18">
    <source>
        <dbReference type="ARBA" id="ARBA00049790"/>
    </source>
</evidence>
<evidence type="ECO:0000256" key="6">
    <source>
        <dbReference type="ARBA" id="ARBA00022553"/>
    </source>
</evidence>
<gene>
    <name evidence="24" type="ORF">R5R35_000160</name>
</gene>
<comment type="catalytic activity">
    <reaction evidence="14">
        <text>a 5'-end (N(2),N(7)-dimethyl 5'-triphosphoguanosine)-ribonucleoside in snoRNA + S-adenosyl-L-methionine = a 5'-end (N(2),N(2),N(7)-trimethyl 5'-triphosphoguanosine)-ribonucleoside in snoRNA + S-adenosyl-L-homocysteine + H(+)</text>
        <dbReference type="Rhea" id="RHEA:78507"/>
        <dbReference type="Rhea" id="RHEA-COMP:19088"/>
        <dbReference type="Rhea" id="RHEA-COMP:19090"/>
        <dbReference type="ChEBI" id="CHEBI:15378"/>
        <dbReference type="ChEBI" id="CHEBI:57856"/>
        <dbReference type="ChEBI" id="CHEBI:59789"/>
        <dbReference type="ChEBI" id="CHEBI:167623"/>
        <dbReference type="ChEBI" id="CHEBI:172880"/>
    </reaction>
    <physiologicalReaction direction="left-to-right" evidence="14">
        <dbReference type="Rhea" id="RHEA:78508"/>
    </physiologicalReaction>
</comment>
<comment type="caution">
    <text evidence="24">The sequence shown here is derived from an EMBL/GenBank/DDBJ whole genome shotgun (WGS) entry which is preliminary data.</text>
</comment>
<feature type="compositionally biased region" description="Polar residues" evidence="23">
    <location>
        <begin position="318"/>
        <end position="335"/>
    </location>
</feature>
<evidence type="ECO:0000256" key="1">
    <source>
        <dbReference type="ARBA" id="ARBA00004408"/>
    </source>
</evidence>
<proteinExistence type="inferred from homology"/>
<feature type="region of interest" description="Disordered" evidence="23">
    <location>
        <begin position="736"/>
        <end position="823"/>
    </location>
</feature>
<comment type="subcellular location">
    <subcellularLocation>
        <location evidence="2">Cytoplasm</location>
    </subcellularLocation>
    <subcellularLocation>
        <location evidence="1">Nucleus</location>
        <location evidence="1">Cajal body</location>
    </subcellularLocation>
    <subcellularLocation>
        <location evidence="3">Nucleus</location>
        <location evidence="3">Nucleolus</location>
    </subcellularLocation>
</comment>
<feature type="region of interest" description="Disordered" evidence="23">
    <location>
        <begin position="164"/>
        <end position="188"/>
    </location>
</feature>
<keyword evidence="11" id="KW-0804">Transcription</keyword>
<dbReference type="GO" id="GO:0005730">
    <property type="term" value="C:nucleolus"/>
    <property type="evidence" value="ECO:0007669"/>
    <property type="project" value="UniProtKB-SubCell"/>
</dbReference>
<evidence type="ECO:0000313" key="25">
    <source>
        <dbReference type="Proteomes" id="UP001378592"/>
    </source>
</evidence>
<comment type="function">
    <text evidence="19">Catalyzes the 2 serial methylation steps for the conversion of the 7-monomethylguanosine (m(7)G) caps of snRNAs and snoRNAs to a 2,2,7-trimethylguanosine (m(2,2,7)G) cap structure. The enzyme is specific for guanine, and N7 methylation must precede N2 methylation. Hypermethylation of the m7G cap of U snRNAs leads to their concentration in nuclear foci, their colocalization with coilin and the formation of canonical Cajal bodies (CBs). Plays a role in transcriptional regulation.</text>
</comment>
<feature type="region of interest" description="Disordered" evidence="23">
    <location>
        <begin position="309"/>
        <end position="341"/>
    </location>
</feature>
<evidence type="ECO:0000256" key="19">
    <source>
        <dbReference type="ARBA" id="ARBA00057179"/>
    </source>
</evidence>
<dbReference type="CDD" id="cd02440">
    <property type="entry name" value="AdoMet_MTases"/>
    <property type="match status" value="1"/>
</dbReference>
<sequence length="1034" mass="114398">MCEHLWEPLAEVHLGLSGHTTEENIYCLCSRVFIRNGEPLNGGMCEKADCNDEESHVYLESDHFERLNYHVHNSVPESHSIKHISKHDEESVSCYCSASHTDNNYSTDEHDSIREGPGSSVIAVRGGLHLSDSGADLSECGGDATHHGCRHVHSDVIDHSGLQDSSPSLHIGHHDVYEEPQPKDEESYEDTVQSNWVTFWANNGERLVWQSWIAKYGEYINPDYLDRQESEVVSPKSGDNGEGTGLEGNASTSNVISCMKDDNAVSCAKDCVEDNISEGDNQPESCVVERHFSCVSGCGSAQDSASGSAGKAACSSPDDWQSLTPFSTDESSSDGSEYHVAGSRCDSMNSSIANMTMTTDSMTNVTRITVSSLDFNCDTEDSVRSGSLLSSEEGSGSSGEAVISEVDLYWQELWKQHFHELYQSQYIAFTSAQFLEAESGDKASVHETEHEDAFPLQCESRDCAETNRLESIGLLHPVESAWTVRKISQEKEESIEDISARETRQSSTMAGHCCEEVERHSEENRCSNLHTTAHAQRLRKSRALAVGRSRLRQRRKDRRLMDSVGYLLQNMSVFDNDAEPTDPVEEKDDHSGSEDKSHPAADSSQQPQSHASQHPSTPTGTCSNVPSSGLGNDDGDDDEPPEEKPITLKRSHESDSDESSLDRVKGAFSLMGYAFSPSSHNRHASAPRFHQGSVFYRKKNIRLQNRHLRMNMYKGAGENMSTRNTALDKVKQFLEVSGSNSGPMGGHSSSDEDEEGAVSPGRRPVALSDCQTRSPRASAISGGEMENMPCGEEALSDSEGRTNDTRKAQQKKKRKKNKRMSKMPEEIAANPGLVKYWLRRYQLFSRFDEGVRLDYESWFSVTPEKVAEHIAERCQCDVIVDAFCGSGGNTIQFAFTCERVIAIDIDPAKVALAQHNARIYGVADRIEFVVGDFLQLAPYLRADVVFLSPPWGGPRYLAVEAYNIDSLLEPIGGTRLFRESQRISENIALYVPRNVNTDQLVMLAGPGGQVEIEQNFLDKKLVAVTAYFGELIHE</sequence>
<evidence type="ECO:0000256" key="10">
    <source>
        <dbReference type="ARBA" id="ARBA00023015"/>
    </source>
</evidence>
<feature type="compositionally biased region" description="Basic and acidic residues" evidence="23">
    <location>
        <begin position="172"/>
        <end position="185"/>
    </location>
</feature>
<evidence type="ECO:0000313" key="24">
    <source>
        <dbReference type="EMBL" id="KAK7788575.1"/>
    </source>
</evidence>
<dbReference type="AlphaFoldDB" id="A0AAN9VDS7"/>
<evidence type="ECO:0000256" key="13">
    <source>
        <dbReference type="ARBA" id="ARBA00025783"/>
    </source>
</evidence>
<dbReference type="Gene3D" id="3.40.50.150">
    <property type="entry name" value="Vaccinia Virus protein VP39"/>
    <property type="match status" value="1"/>
</dbReference>
<evidence type="ECO:0000256" key="5">
    <source>
        <dbReference type="ARBA" id="ARBA00022490"/>
    </source>
</evidence>
<dbReference type="InterPro" id="IPR019012">
    <property type="entry name" value="RNA_cap_Gua-N2-MeTrfase"/>
</dbReference>
<evidence type="ECO:0000256" key="21">
    <source>
        <dbReference type="ARBA" id="ARBA00079339"/>
    </source>
</evidence>
<evidence type="ECO:0000256" key="2">
    <source>
        <dbReference type="ARBA" id="ARBA00004496"/>
    </source>
</evidence>
<keyword evidence="9" id="KW-0949">S-adenosyl-L-methionine</keyword>
<evidence type="ECO:0000256" key="11">
    <source>
        <dbReference type="ARBA" id="ARBA00023163"/>
    </source>
</evidence>
<dbReference type="Proteomes" id="UP001378592">
    <property type="component" value="Unassembled WGS sequence"/>
</dbReference>
<dbReference type="FunFam" id="3.40.50.150:FF:000066">
    <property type="entry name" value="Trimethylguanosine synthase 1"/>
    <property type="match status" value="1"/>
</dbReference>
<feature type="compositionally biased region" description="Low complexity" evidence="23">
    <location>
        <begin position="600"/>
        <end position="616"/>
    </location>
</feature>
<protein>
    <recommendedName>
        <fullName evidence="4">Trimethylguanosine synthase</fullName>
    </recommendedName>
    <alternativeName>
        <fullName evidence="18">Cap-specific guanine-N(2) methyltransferase</fullName>
    </alternativeName>
    <alternativeName>
        <fullName evidence="21">Nuclear receptor coactivator 6-interacting protein</fullName>
    </alternativeName>
    <alternativeName>
        <fullName evidence="22">PRIP-interacting protein with methyltransferase motif</fullName>
    </alternativeName>
</protein>
<evidence type="ECO:0000256" key="12">
    <source>
        <dbReference type="ARBA" id="ARBA00023242"/>
    </source>
</evidence>
<dbReference type="PANTHER" id="PTHR14741:SF32">
    <property type="entry name" value="TRIMETHYLGUANOSINE SYNTHASE"/>
    <property type="match status" value="1"/>
</dbReference>
<keyword evidence="12" id="KW-0539">Nucleus</keyword>
<name>A0AAN9VDS7_9ORTH</name>
<feature type="compositionally biased region" description="Polar residues" evidence="23">
    <location>
        <begin position="617"/>
        <end position="630"/>
    </location>
</feature>
<evidence type="ECO:0000256" key="23">
    <source>
        <dbReference type="SAM" id="MobiDB-lite"/>
    </source>
</evidence>
<evidence type="ECO:0000256" key="3">
    <source>
        <dbReference type="ARBA" id="ARBA00004604"/>
    </source>
</evidence>
<evidence type="ECO:0000256" key="9">
    <source>
        <dbReference type="ARBA" id="ARBA00022691"/>
    </source>
</evidence>
<dbReference type="SUPFAM" id="SSF53335">
    <property type="entry name" value="S-adenosyl-L-methionine-dependent methyltransferases"/>
    <property type="match status" value="1"/>
</dbReference>
<dbReference type="EMBL" id="JAZDUA010001026">
    <property type="protein sequence ID" value="KAK7788575.1"/>
    <property type="molecule type" value="Genomic_DNA"/>
</dbReference>
<feature type="region of interest" description="Disordered" evidence="23">
    <location>
        <begin position="230"/>
        <end position="252"/>
    </location>
</feature>
<comment type="catalytic activity">
    <reaction evidence="15">
        <text>a 5'-end (N(7)-methyl 5'-triphosphoguanosine)-ribonucleoside in snoRNA + S-adenosyl-L-methionine = a 5'-end (N(2),N(7)-dimethyl 5'-triphosphoguanosine)-ribonucleoside in snoRNA + S-adenosyl-L-homocysteine + H(+)</text>
        <dbReference type="Rhea" id="RHEA:78475"/>
        <dbReference type="Rhea" id="RHEA-COMP:19086"/>
        <dbReference type="Rhea" id="RHEA-COMP:19088"/>
        <dbReference type="ChEBI" id="CHEBI:15378"/>
        <dbReference type="ChEBI" id="CHEBI:57856"/>
        <dbReference type="ChEBI" id="CHEBI:59789"/>
        <dbReference type="ChEBI" id="CHEBI:156461"/>
        <dbReference type="ChEBI" id="CHEBI:172880"/>
    </reaction>
    <physiologicalReaction direction="left-to-right" evidence="15">
        <dbReference type="Rhea" id="RHEA:78476"/>
    </physiologicalReaction>
</comment>
<feature type="region of interest" description="Disordered" evidence="23">
    <location>
        <begin position="572"/>
        <end position="662"/>
    </location>
</feature>
<evidence type="ECO:0000256" key="16">
    <source>
        <dbReference type="ARBA" id="ARBA00048763"/>
    </source>
</evidence>
<comment type="subunit">
    <text evidence="20">May form homooligomers. Interacts with CREBBP/CBP, EED/WAIT1, EP300/P300, NCOA6/PRIP, PPARBP/PBP and SMN.</text>
</comment>
<feature type="compositionally biased region" description="Basic and acidic residues" evidence="23">
    <location>
        <begin position="587"/>
        <end position="599"/>
    </location>
</feature>
<dbReference type="GO" id="GO:0071164">
    <property type="term" value="F:RNA cap trimethylguanosine synthase activity"/>
    <property type="evidence" value="ECO:0007669"/>
    <property type="project" value="TreeGrafter"/>
</dbReference>
<feature type="compositionally biased region" description="Acidic residues" evidence="23">
    <location>
        <begin position="576"/>
        <end position="586"/>
    </location>
</feature>
<organism evidence="24 25">
    <name type="scientific">Gryllus longicercus</name>
    <dbReference type="NCBI Taxonomy" id="2509291"/>
    <lineage>
        <taxon>Eukaryota</taxon>
        <taxon>Metazoa</taxon>
        <taxon>Ecdysozoa</taxon>
        <taxon>Arthropoda</taxon>
        <taxon>Hexapoda</taxon>
        <taxon>Insecta</taxon>
        <taxon>Pterygota</taxon>
        <taxon>Neoptera</taxon>
        <taxon>Polyneoptera</taxon>
        <taxon>Orthoptera</taxon>
        <taxon>Ensifera</taxon>
        <taxon>Gryllidea</taxon>
        <taxon>Grylloidea</taxon>
        <taxon>Gryllidae</taxon>
        <taxon>Gryllinae</taxon>
        <taxon>Gryllus</taxon>
    </lineage>
</organism>
<evidence type="ECO:0000256" key="20">
    <source>
        <dbReference type="ARBA" id="ARBA00064494"/>
    </source>
</evidence>
<evidence type="ECO:0000256" key="14">
    <source>
        <dbReference type="ARBA" id="ARBA00047418"/>
    </source>
</evidence>
<keyword evidence="10" id="KW-0805">Transcription regulation</keyword>
<evidence type="ECO:0000256" key="4">
    <source>
        <dbReference type="ARBA" id="ARBA00018517"/>
    </source>
</evidence>
<keyword evidence="7" id="KW-0489">Methyltransferase</keyword>
<comment type="catalytic activity">
    <reaction evidence="16">
        <text>a 5'-end (N(2),N(7)-dimethyl 5'-triphosphoguanosine)-ribonucleoside in snRNA + S-adenosyl-L-methionine = a 5'-end (N(2),N(2),N(7)-trimethyl 5'-triphosphoguanosine)-ribonucleoside in snRNA + S-adenosyl-L-homocysteine + H(+)</text>
        <dbReference type="Rhea" id="RHEA:78479"/>
        <dbReference type="Rhea" id="RHEA-COMP:19087"/>
        <dbReference type="Rhea" id="RHEA-COMP:19089"/>
        <dbReference type="ChEBI" id="CHEBI:15378"/>
        <dbReference type="ChEBI" id="CHEBI:57856"/>
        <dbReference type="ChEBI" id="CHEBI:59789"/>
        <dbReference type="ChEBI" id="CHEBI:167623"/>
        <dbReference type="ChEBI" id="CHEBI:172880"/>
    </reaction>
    <physiologicalReaction direction="left-to-right" evidence="16">
        <dbReference type="Rhea" id="RHEA:78480"/>
    </physiologicalReaction>
</comment>
<keyword evidence="5" id="KW-0963">Cytoplasm</keyword>
<dbReference type="Pfam" id="PF09445">
    <property type="entry name" value="Methyltransf_15"/>
    <property type="match status" value="1"/>
</dbReference>
<evidence type="ECO:0000256" key="15">
    <source>
        <dbReference type="ARBA" id="ARBA00048740"/>
    </source>
</evidence>
<feature type="compositionally biased region" description="Basic and acidic residues" evidence="23">
    <location>
        <begin position="642"/>
        <end position="662"/>
    </location>
</feature>
<dbReference type="InterPro" id="IPR029063">
    <property type="entry name" value="SAM-dependent_MTases_sf"/>
</dbReference>
<evidence type="ECO:0000256" key="17">
    <source>
        <dbReference type="ARBA" id="ARBA00049075"/>
    </source>
</evidence>
<evidence type="ECO:0000256" key="22">
    <source>
        <dbReference type="ARBA" id="ARBA00081504"/>
    </source>
</evidence>
<keyword evidence="25" id="KW-1185">Reference proteome</keyword>
<feature type="compositionally biased region" description="Basic and acidic residues" evidence="23">
    <location>
        <begin position="798"/>
        <end position="807"/>
    </location>
</feature>
<evidence type="ECO:0000256" key="8">
    <source>
        <dbReference type="ARBA" id="ARBA00022679"/>
    </source>
</evidence>
<dbReference type="PANTHER" id="PTHR14741">
    <property type="entry name" value="S-ADENOSYLMETHIONINE-DEPENDENT METHYLTRANSFERASE RELATED"/>
    <property type="match status" value="1"/>
</dbReference>
<dbReference type="GO" id="GO:0005737">
    <property type="term" value="C:cytoplasm"/>
    <property type="evidence" value="ECO:0007669"/>
    <property type="project" value="UniProtKB-SubCell"/>
</dbReference>
<reference evidence="24 25" key="1">
    <citation type="submission" date="2024-03" db="EMBL/GenBank/DDBJ databases">
        <title>The genome assembly and annotation of the cricket Gryllus longicercus Weissman &amp; Gray.</title>
        <authorList>
            <person name="Szrajer S."/>
            <person name="Gray D."/>
            <person name="Ylla G."/>
        </authorList>
    </citation>
    <scope>NUCLEOTIDE SEQUENCE [LARGE SCALE GENOMIC DNA]</scope>
    <source>
        <strain evidence="24">DAG 2021-001</strain>
        <tissue evidence="24">Whole body minus gut</tissue>
    </source>
</reference>